<evidence type="ECO:0000259" key="5">
    <source>
        <dbReference type="PROSITE" id="PS01124"/>
    </source>
</evidence>
<dbReference type="EMBL" id="JAVDYE010000001">
    <property type="protein sequence ID" value="MDR7385751.1"/>
    <property type="molecule type" value="Genomic_DNA"/>
</dbReference>
<dbReference type="PANTHER" id="PTHR43436">
    <property type="entry name" value="ARAC-FAMILY TRANSCRIPTIONAL REGULATOR"/>
    <property type="match status" value="1"/>
</dbReference>
<accession>A0ABU2CWP1</accession>
<evidence type="ECO:0000313" key="7">
    <source>
        <dbReference type="Proteomes" id="UP001183585"/>
    </source>
</evidence>
<evidence type="ECO:0000256" key="3">
    <source>
        <dbReference type="ARBA" id="ARBA00023163"/>
    </source>
</evidence>
<reference evidence="6 7" key="1">
    <citation type="submission" date="2023-07" db="EMBL/GenBank/DDBJ databases">
        <title>Sequencing the genomes of 1000 actinobacteria strains.</title>
        <authorList>
            <person name="Klenk H.-P."/>
        </authorList>
    </citation>
    <scope>NUCLEOTIDE SEQUENCE [LARGE SCALE GENOMIC DNA]</scope>
    <source>
        <strain evidence="6 7">DSM 45554</strain>
    </source>
</reference>
<dbReference type="PROSITE" id="PS00041">
    <property type="entry name" value="HTH_ARAC_FAMILY_1"/>
    <property type="match status" value="1"/>
</dbReference>
<evidence type="ECO:0000256" key="2">
    <source>
        <dbReference type="ARBA" id="ARBA00023125"/>
    </source>
</evidence>
<evidence type="ECO:0000256" key="1">
    <source>
        <dbReference type="ARBA" id="ARBA00023015"/>
    </source>
</evidence>
<dbReference type="InterPro" id="IPR018060">
    <property type="entry name" value="HTH_AraC"/>
</dbReference>
<feature type="domain" description="HTH araC/xylS-type" evidence="5">
    <location>
        <begin position="208"/>
        <end position="306"/>
    </location>
</feature>
<dbReference type="Pfam" id="PF06719">
    <property type="entry name" value="AraC_N"/>
    <property type="match status" value="1"/>
</dbReference>
<keyword evidence="2" id="KW-0238">DNA-binding</keyword>
<keyword evidence="1" id="KW-0805">Transcription regulation</keyword>
<dbReference type="Pfam" id="PF12833">
    <property type="entry name" value="HTH_18"/>
    <property type="match status" value="1"/>
</dbReference>
<name>A0ABU2CWP1_9MICO</name>
<dbReference type="Gene3D" id="1.10.10.60">
    <property type="entry name" value="Homeodomain-like"/>
    <property type="match status" value="1"/>
</dbReference>
<keyword evidence="7" id="KW-1185">Reference proteome</keyword>
<protein>
    <submittedName>
        <fullName evidence="6">AraC-like DNA-binding protein</fullName>
    </submittedName>
</protein>
<evidence type="ECO:0000256" key="4">
    <source>
        <dbReference type="SAM" id="MobiDB-lite"/>
    </source>
</evidence>
<dbReference type="PROSITE" id="PS01124">
    <property type="entry name" value="HTH_ARAC_FAMILY_2"/>
    <property type="match status" value="1"/>
</dbReference>
<gene>
    <name evidence="6" type="ORF">J2S48_005266</name>
</gene>
<comment type="caution">
    <text evidence="6">The sequence shown here is derived from an EMBL/GenBank/DDBJ whole genome shotgun (WGS) entry which is preliminary data.</text>
</comment>
<dbReference type="SMART" id="SM00342">
    <property type="entry name" value="HTH_ARAC"/>
    <property type="match status" value="1"/>
</dbReference>
<dbReference type="SUPFAM" id="SSF46689">
    <property type="entry name" value="Homeodomain-like"/>
    <property type="match status" value="2"/>
</dbReference>
<proteinExistence type="predicted"/>
<organism evidence="6 7">
    <name type="scientific">Promicromonospora iranensis</name>
    <dbReference type="NCBI Taxonomy" id="1105144"/>
    <lineage>
        <taxon>Bacteria</taxon>
        <taxon>Bacillati</taxon>
        <taxon>Actinomycetota</taxon>
        <taxon>Actinomycetes</taxon>
        <taxon>Micrococcales</taxon>
        <taxon>Promicromonosporaceae</taxon>
        <taxon>Promicromonospora</taxon>
    </lineage>
</organism>
<feature type="region of interest" description="Disordered" evidence="4">
    <location>
        <begin position="109"/>
        <end position="136"/>
    </location>
</feature>
<sequence>MHLDELRTLIDSAAPTGTSEPLPGVFLSRQTRPGTPEASTTGTTFALVAQGAKELRLGDETLSYGPGDYLVTSIDLPVIGRFTEASPQVPALGFGLTLTAAAIAELLLSTDGPPGGRNRSRRDSAPEPAPSSRPVLIGPATRALATCRAPAELIDAVGRLVRLLDRPRDLPVLGPMVQREILWLLLTGPQGHMVRQLGLADSKLTRVGQVVQWIRQHAAEPIRVEDLARRAGLSVSAFHRTFRAVTGSSPLQFQKQLRLVTARQLLASQSSSVTQTAFVVGYESAAQFNREYRRLFGAPPGRDRARLAEEATAG</sequence>
<dbReference type="InterPro" id="IPR009057">
    <property type="entry name" value="Homeodomain-like_sf"/>
</dbReference>
<dbReference type="Proteomes" id="UP001183585">
    <property type="component" value="Unassembled WGS sequence"/>
</dbReference>
<dbReference type="PANTHER" id="PTHR43436:SF1">
    <property type="entry name" value="TRANSCRIPTIONAL REGULATORY PROTEIN"/>
    <property type="match status" value="1"/>
</dbReference>
<keyword evidence="3" id="KW-0804">Transcription</keyword>
<dbReference type="RefSeq" id="WP_274996710.1">
    <property type="nucleotide sequence ID" value="NZ_JAJQQP010000013.1"/>
</dbReference>
<dbReference type="InterPro" id="IPR018062">
    <property type="entry name" value="HTH_AraC-typ_CS"/>
</dbReference>
<dbReference type="InterPro" id="IPR009594">
    <property type="entry name" value="Tscrpt_reg_HTH_AraC_N"/>
</dbReference>
<evidence type="ECO:0000313" key="6">
    <source>
        <dbReference type="EMBL" id="MDR7385751.1"/>
    </source>
</evidence>